<dbReference type="STRING" id="1150864.MILUP08_44671"/>
<accession>I0L7J6</accession>
<organism evidence="1 2">
    <name type="scientific">Micromonospora lupini str. Lupac 08</name>
    <dbReference type="NCBI Taxonomy" id="1150864"/>
    <lineage>
        <taxon>Bacteria</taxon>
        <taxon>Bacillati</taxon>
        <taxon>Actinomycetota</taxon>
        <taxon>Actinomycetes</taxon>
        <taxon>Micromonosporales</taxon>
        <taxon>Micromonosporaceae</taxon>
        <taxon>Micromonospora</taxon>
    </lineage>
</organism>
<dbReference type="RefSeq" id="WP_007462224.1">
    <property type="nucleotide sequence ID" value="NZ_HF570108.1"/>
</dbReference>
<name>I0L7J6_9ACTN</name>
<dbReference type="eggNOG" id="ENOG5033MVT">
    <property type="taxonomic scope" value="Bacteria"/>
</dbReference>
<reference evidence="1 2" key="1">
    <citation type="journal article" date="2012" name="J. Bacteriol.">
        <title>Genome Sequence of Micromonospora lupini Lupac 08, Isolated from Root Nodules of Lupinus angustifolius.</title>
        <authorList>
            <person name="Alonso-Vega P."/>
            <person name="Normand P."/>
            <person name="Bacigalupe R."/>
            <person name="Pujic P."/>
            <person name="Lajus A."/>
            <person name="Vallenet D."/>
            <person name="Carro L."/>
            <person name="Coll P."/>
            <person name="Trujillo M.E."/>
        </authorList>
    </citation>
    <scope>NUCLEOTIDE SEQUENCE [LARGE SCALE GENOMIC DNA]</scope>
    <source>
        <strain evidence="1 2">Lupac 08</strain>
    </source>
</reference>
<keyword evidence="2" id="KW-1185">Reference proteome</keyword>
<dbReference type="PROSITE" id="PS51257">
    <property type="entry name" value="PROKAR_LIPOPROTEIN"/>
    <property type="match status" value="1"/>
</dbReference>
<gene>
    <name evidence="1" type="ORF">MILUP08_44671</name>
</gene>
<evidence type="ECO:0008006" key="3">
    <source>
        <dbReference type="Google" id="ProtNLM"/>
    </source>
</evidence>
<evidence type="ECO:0000313" key="1">
    <source>
        <dbReference type="EMBL" id="CCH19793.1"/>
    </source>
</evidence>
<dbReference type="EMBL" id="CAIE01000036">
    <property type="protein sequence ID" value="CCH19793.1"/>
    <property type="molecule type" value="Genomic_DNA"/>
</dbReference>
<dbReference type="AlphaFoldDB" id="I0L7J6"/>
<dbReference type="Proteomes" id="UP000003448">
    <property type="component" value="Unassembled WGS sequence"/>
</dbReference>
<proteinExistence type="predicted"/>
<dbReference type="OrthoDB" id="4366353at2"/>
<protein>
    <recommendedName>
        <fullName evidence="3">Lipoprotein</fullName>
    </recommendedName>
</protein>
<evidence type="ECO:0000313" key="2">
    <source>
        <dbReference type="Proteomes" id="UP000003448"/>
    </source>
</evidence>
<sequence length="571" mass="60683">MNRFTAVSRSFVAVGRASIAVLLGVLLLLSACTFGGDREPDNEATTPPPSPEEGAAVALTSALDRLEASPGLHYKGAFDNPAGTANVDLRVSGSGVTYGSMSDSGATLRILTLQDRTLIRAGEAFWKSAASAQPAGDPKIKAELTKRFAKSWVAIDARVMGDPGLTLRPANVAGQFREQLRQTGVTAVGRGTVGEQQSTVVTVGSTIYHVTSNSPYRLLKVEHPRIRAANRATRGAVRGAAFRVAQRDPSDDSLDFGEMDPSALDGFYDDVENEAKRELGKAVDSRVKFNATLTGGISCPFGSGACTVRATVANTLTAAQGAGATGTVRADMTAFVTGPSNAKTCTDSKTMAVNSSTSMSCVVRLVLPRCNKRGVCTWPVNANIMVIARADVNVTAVTKQLRRDRSVDGRLARCRAGQGCGYPVKGSKAGAEAARADAERLAGKRRQRQCQNGTVAVAKVAQKNGDGTKKIVATEAPTRPDEWTDVDLGGMEYAEYTGHAEASIIQWLKHNANWYIVEGAAQRNVCQPGEAPNCDVSCMEQLENVEGLTIGPAEFRSGTRYKSRIRTFWTE</sequence>